<name>A0ACB8BZI8_9AGAM</name>
<dbReference type="EMBL" id="MU266335">
    <property type="protein sequence ID" value="KAH7930043.1"/>
    <property type="molecule type" value="Genomic_DNA"/>
</dbReference>
<evidence type="ECO:0000313" key="2">
    <source>
        <dbReference type="Proteomes" id="UP000790709"/>
    </source>
</evidence>
<sequence>MILLSVLLDLSEGWRCGLGHPISERGTYYPDSGPPEITNQTYKSPPPKHAAGYLDPLALRDYRIQRNSSGLYSVTITAPFSRQPRPTSVFGTTGCAPHYIPDRYLWSRICTATDALPHCRWAQVRRFIVYGSAS</sequence>
<protein>
    <submittedName>
        <fullName evidence="1">Uncharacterized protein</fullName>
    </submittedName>
</protein>
<keyword evidence="2" id="KW-1185">Reference proteome</keyword>
<proteinExistence type="predicted"/>
<comment type="caution">
    <text evidence="1">The sequence shown here is derived from an EMBL/GenBank/DDBJ whole genome shotgun (WGS) entry which is preliminary data.</text>
</comment>
<dbReference type="Proteomes" id="UP000790709">
    <property type="component" value="Unassembled WGS sequence"/>
</dbReference>
<organism evidence="1 2">
    <name type="scientific">Leucogyrophana mollusca</name>
    <dbReference type="NCBI Taxonomy" id="85980"/>
    <lineage>
        <taxon>Eukaryota</taxon>
        <taxon>Fungi</taxon>
        <taxon>Dikarya</taxon>
        <taxon>Basidiomycota</taxon>
        <taxon>Agaricomycotina</taxon>
        <taxon>Agaricomycetes</taxon>
        <taxon>Agaricomycetidae</taxon>
        <taxon>Boletales</taxon>
        <taxon>Boletales incertae sedis</taxon>
        <taxon>Leucogyrophana</taxon>
    </lineage>
</organism>
<reference evidence="1" key="1">
    <citation type="journal article" date="2021" name="New Phytol.">
        <title>Evolutionary innovations through gain and loss of genes in the ectomycorrhizal Boletales.</title>
        <authorList>
            <person name="Wu G."/>
            <person name="Miyauchi S."/>
            <person name="Morin E."/>
            <person name="Kuo A."/>
            <person name="Drula E."/>
            <person name="Varga T."/>
            <person name="Kohler A."/>
            <person name="Feng B."/>
            <person name="Cao Y."/>
            <person name="Lipzen A."/>
            <person name="Daum C."/>
            <person name="Hundley H."/>
            <person name="Pangilinan J."/>
            <person name="Johnson J."/>
            <person name="Barry K."/>
            <person name="LaButti K."/>
            <person name="Ng V."/>
            <person name="Ahrendt S."/>
            <person name="Min B."/>
            <person name="Choi I.G."/>
            <person name="Park H."/>
            <person name="Plett J.M."/>
            <person name="Magnuson J."/>
            <person name="Spatafora J.W."/>
            <person name="Nagy L.G."/>
            <person name="Henrissat B."/>
            <person name="Grigoriev I.V."/>
            <person name="Yang Z.L."/>
            <person name="Xu J."/>
            <person name="Martin F.M."/>
        </authorList>
    </citation>
    <scope>NUCLEOTIDE SEQUENCE</scope>
    <source>
        <strain evidence="1">KUC20120723A-06</strain>
    </source>
</reference>
<gene>
    <name evidence="1" type="ORF">BV22DRAFT_85893</name>
</gene>
<evidence type="ECO:0000313" key="1">
    <source>
        <dbReference type="EMBL" id="KAH7930043.1"/>
    </source>
</evidence>
<accession>A0ACB8BZI8</accession>